<evidence type="ECO:0000259" key="11">
    <source>
        <dbReference type="Pfam" id="PF05193"/>
    </source>
</evidence>
<feature type="transmembrane region" description="Helical" evidence="9">
    <location>
        <begin position="1109"/>
        <end position="1130"/>
    </location>
</feature>
<evidence type="ECO:0000256" key="6">
    <source>
        <dbReference type="ARBA" id="ARBA00023049"/>
    </source>
</evidence>
<evidence type="ECO:0008006" key="14">
    <source>
        <dbReference type="Google" id="ProtNLM"/>
    </source>
</evidence>
<dbReference type="InterPro" id="IPR050626">
    <property type="entry name" value="Peptidase_M16"/>
</dbReference>
<evidence type="ECO:0000256" key="8">
    <source>
        <dbReference type="SAM" id="MobiDB-lite"/>
    </source>
</evidence>
<evidence type="ECO:0000256" key="9">
    <source>
        <dbReference type="SAM" id="Phobius"/>
    </source>
</evidence>
<keyword evidence="9" id="KW-0812">Transmembrane</keyword>
<dbReference type="PROSITE" id="PS00143">
    <property type="entry name" value="INSULINASE"/>
    <property type="match status" value="1"/>
</dbReference>
<feature type="domain" description="Peptidase M16 C-terminal" evidence="11">
    <location>
        <begin position="827"/>
        <end position="1005"/>
    </location>
</feature>
<keyword evidence="2" id="KW-0645">Protease</keyword>
<dbReference type="SUPFAM" id="SSF63411">
    <property type="entry name" value="LuxS/MPP-like metallohydrolase"/>
    <property type="match status" value="4"/>
</dbReference>
<keyword evidence="4" id="KW-0378">Hydrolase</keyword>
<feature type="region of interest" description="Disordered" evidence="8">
    <location>
        <begin position="597"/>
        <end position="622"/>
    </location>
</feature>
<dbReference type="Pfam" id="PF00675">
    <property type="entry name" value="Peptidase_M16"/>
    <property type="match status" value="1"/>
</dbReference>
<name>A0ABY8TXY5_TETOB</name>
<keyword evidence="6" id="KW-0482">Metalloprotease</keyword>
<keyword evidence="5" id="KW-0862">Zinc</keyword>
<feature type="domain" description="Peptidase M16 C-terminal" evidence="11">
    <location>
        <begin position="207"/>
        <end position="398"/>
    </location>
</feature>
<keyword evidence="13" id="KW-1185">Reference proteome</keyword>
<dbReference type="PANTHER" id="PTHR43690">
    <property type="entry name" value="NARDILYSIN"/>
    <property type="match status" value="1"/>
</dbReference>
<evidence type="ECO:0000313" key="13">
    <source>
        <dbReference type="Proteomes" id="UP001244341"/>
    </source>
</evidence>
<dbReference type="Gene3D" id="3.30.830.10">
    <property type="entry name" value="Metalloenzyme, LuxS/M16 peptidase-like"/>
    <property type="match status" value="4"/>
</dbReference>
<dbReference type="InterPro" id="IPR007863">
    <property type="entry name" value="Peptidase_M16_C"/>
</dbReference>
<organism evidence="12 13">
    <name type="scientific">Tetradesmus obliquus</name>
    <name type="common">Green alga</name>
    <name type="synonym">Acutodesmus obliquus</name>
    <dbReference type="NCBI Taxonomy" id="3088"/>
    <lineage>
        <taxon>Eukaryota</taxon>
        <taxon>Viridiplantae</taxon>
        <taxon>Chlorophyta</taxon>
        <taxon>core chlorophytes</taxon>
        <taxon>Chlorophyceae</taxon>
        <taxon>CS clade</taxon>
        <taxon>Sphaeropleales</taxon>
        <taxon>Scenedesmaceae</taxon>
        <taxon>Tetradesmus</taxon>
    </lineage>
</organism>
<dbReference type="InterPro" id="IPR011765">
    <property type="entry name" value="Pept_M16_N"/>
</dbReference>
<keyword evidence="9" id="KW-0472">Membrane</keyword>
<evidence type="ECO:0000256" key="4">
    <source>
        <dbReference type="ARBA" id="ARBA00022801"/>
    </source>
</evidence>
<evidence type="ECO:0000256" key="1">
    <source>
        <dbReference type="ARBA" id="ARBA00007261"/>
    </source>
</evidence>
<sequence>MGHVYRELPEVDLSGDIFTSKVPLGPEGLLHGRLDNGLTYYVRQCSKPKARAALALAVKVGSLVEEEPERGVAHILEHLAFNATQRYSNHDIVAFLESIGASFGACQNAYTSADETVYTLMVPTAAENGDNAALLEESIAVLSEFAARIRCAPEDLAKERGAVMEELRMCNDSGGRLAAAHWKLLLQGCRYENRLPIGLESVIKRVPAEAIAAFYRRWYLPHRMAVVAVGDFPDCAAVLSLITKHLGPAFEAAAAAGLLALQGGPEVPRVLPDSWQHSEPRFCVFADREAQDSGLYLSWKVPSRPTATPAQYLEVMKDVLFQACLNGRLYRLSRARDPPFFSASLADESACAAVDMFVLGVVCEEKQTLRALEAVLVELARVRLHGFSQREFSNAVKSMQADIETTYLEADQGYCTDIRDEYVRHFLGEEFVSGQQYEARLNKTLLPLISVEDINARAATLTHRHSAVFKSVEHKKWHSEAALRKVVEAVAADEAGGAIGPWEEPDMPDSIMKQIPQVPEEWYTCCGLEPPDPSLPIYPSMLLDAESAAAVADSLAGSFKSCSSCSAQHGGSSGIGEPAAAAAAAAAVEEVLEELTAAVESSSDQQQETQQEQQQPQAAEQQIQAVPRQPGGMLYPGVVSERLYPQLQLRELTLANGMRLAIKETDFLADEVLVTAVAVGGLSEVPRPSFYTASMSGVVGSQLGQFGHKPEVLGELLAGRRLSLSPSEGAYARSVKGSASPHDLEVVGQLLHSLMTYEMQLEPGEMDSVMLQVRQGIEAQLRSPLHAYHSRVRQVNYDACYFFDPITLEELDKVDLEASCSHHRYTFSNPAEFTVVFTGNVKFTALLPVITTYLATIPAAPGRGGPRDCRTLTPLPFKFPEQPVVEDVEVDMVSPLTQSQITLPVGLERAVAREQLWWLSAACRLLETRLLQKLRFEFGDVYTVSVASFFGCEAPSSTGAKLWGDVSIAFTCDPANKERLVELALTTLERLQEEGPTQAEVDTLLNVERFDWENLQQENSFWHDVVVNGYQSRKYAEGGDLDAVWARIRDSRDEVMAEMTPQTLQAMLCRLFPHPCRSRYTAITMMPRPPGLIGLLAFRWATASSSTQIAVAAAGVGVLVAAAAAAVVVARRRAAQ</sequence>
<comment type="similarity">
    <text evidence="1 7">Belongs to the peptidase M16 family.</text>
</comment>
<dbReference type="Proteomes" id="UP001244341">
    <property type="component" value="Chromosome 3b"/>
</dbReference>
<accession>A0ABY8TXY5</accession>
<gene>
    <name evidence="12" type="ORF">OEZ85_012387</name>
</gene>
<dbReference type="EMBL" id="CP126210">
    <property type="protein sequence ID" value="WIA12333.1"/>
    <property type="molecule type" value="Genomic_DNA"/>
</dbReference>
<dbReference type="PANTHER" id="PTHR43690:SF34">
    <property type="entry name" value="ZINC PROTEASE PQQL-LIKE"/>
    <property type="match status" value="1"/>
</dbReference>
<protein>
    <recommendedName>
        <fullName evidence="14">Peptidase M16 N-terminal domain-containing protein</fullName>
    </recommendedName>
</protein>
<evidence type="ECO:0000256" key="7">
    <source>
        <dbReference type="RuleBase" id="RU004447"/>
    </source>
</evidence>
<reference evidence="12 13" key="1">
    <citation type="submission" date="2023-05" db="EMBL/GenBank/DDBJ databases">
        <title>A 100% complete, gapless, phased diploid assembly of the Scenedesmus obliquus UTEX 3031 genome.</title>
        <authorList>
            <person name="Biondi T.C."/>
            <person name="Hanschen E.R."/>
            <person name="Kwon T."/>
            <person name="Eng W."/>
            <person name="Kruse C.P.S."/>
            <person name="Koehler S.I."/>
            <person name="Kunde Y."/>
            <person name="Gleasner C.D."/>
            <person name="You Mak K.T."/>
            <person name="Polle J."/>
            <person name="Hovde B.T."/>
            <person name="Starkenburg S.R."/>
        </authorList>
    </citation>
    <scope>NUCLEOTIDE SEQUENCE [LARGE SCALE GENOMIC DNA]</scope>
    <source>
        <strain evidence="12 13">DOE0152z</strain>
    </source>
</reference>
<feature type="domain" description="Peptidase M16 N-terminal" evidence="10">
    <location>
        <begin position="46"/>
        <end position="173"/>
    </location>
</feature>
<proteinExistence type="inferred from homology"/>
<evidence type="ECO:0000259" key="10">
    <source>
        <dbReference type="Pfam" id="PF00675"/>
    </source>
</evidence>
<dbReference type="InterPro" id="IPR001431">
    <property type="entry name" value="Pept_M16_Zn_BS"/>
</dbReference>
<dbReference type="InterPro" id="IPR011249">
    <property type="entry name" value="Metalloenz_LuxS/M16"/>
</dbReference>
<keyword evidence="9" id="KW-1133">Transmembrane helix</keyword>
<dbReference type="Pfam" id="PF05193">
    <property type="entry name" value="Peptidase_M16_C"/>
    <property type="match status" value="2"/>
</dbReference>
<evidence type="ECO:0000256" key="2">
    <source>
        <dbReference type="ARBA" id="ARBA00022670"/>
    </source>
</evidence>
<evidence type="ECO:0000313" key="12">
    <source>
        <dbReference type="EMBL" id="WIA12333.1"/>
    </source>
</evidence>
<evidence type="ECO:0000256" key="5">
    <source>
        <dbReference type="ARBA" id="ARBA00022833"/>
    </source>
</evidence>
<keyword evidence="3" id="KW-0479">Metal-binding</keyword>
<evidence type="ECO:0000256" key="3">
    <source>
        <dbReference type="ARBA" id="ARBA00022723"/>
    </source>
</evidence>